<keyword evidence="1" id="KW-0175">Coiled coil</keyword>
<accession>A0A2P5I6S7</accession>
<dbReference type="InParanoid" id="A0A2P5I6S7"/>
<name>A0A2P5I6S7_DIAHE</name>
<feature type="region of interest" description="Disordered" evidence="2">
    <location>
        <begin position="1"/>
        <end position="196"/>
    </location>
</feature>
<proteinExistence type="predicted"/>
<comment type="caution">
    <text evidence="3">The sequence shown here is derived from an EMBL/GenBank/DDBJ whole genome shotgun (WGS) entry which is preliminary data.</text>
</comment>
<feature type="compositionally biased region" description="Polar residues" evidence="2">
    <location>
        <begin position="50"/>
        <end position="63"/>
    </location>
</feature>
<dbReference type="OrthoDB" id="5377009at2759"/>
<evidence type="ECO:0000313" key="4">
    <source>
        <dbReference type="Proteomes" id="UP000094444"/>
    </source>
</evidence>
<dbReference type="EMBL" id="MAVT02000203">
    <property type="protein sequence ID" value="POS78222.1"/>
    <property type="molecule type" value="Genomic_DNA"/>
</dbReference>
<feature type="compositionally biased region" description="Low complexity" evidence="2">
    <location>
        <begin position="1"/>
        <end position="14"/>
    </location>
</feature>
<reference evidence="3" key="1">
    <citation type="submission" date="2017-09" db="EMBL/GenBank/DDBJ databases">
        <title>Polyketide synthases of a Diaporthe helianthi virulent isolate.</title>
        <authorList>
            <person name="Baroncelli R."/>
        </authorList>
    </citation>
    <scope>NUCLEOTIDE SEQUENCE [LARGE SCALE GENOMIC DNA]</scope>
    <source>
        <strain evidence="3">7/96</strain>
    </source>
</reference>
<dbReference type="Proteomes" id="UP000094444">
    <property type="component" value="Unassembled WGS sequence"/>
</dbReference>
<feature type="compositionally biased region" description="Basic and acidic residues" evidence="2">
    <location>
        <begin position="76"/>
        <end position="92"/>
    </location>
</feature>
<feature type="compositionally biased region" description="Polar residues" evidence="2">
    <location>
        <begin position="450"/>
        <end position="465"/>
    </location>
</feature>
<sequence>MLTSALDPSLPDLPDLSERGHLSPRSPSPTQFRGPPASAGLLDPDHRPVTASSSSLDTHSQAQAPLDHVFLPRPFQEQEDHSANAHATDRQVEPAPLTPAPANRTGHGRGSSLTSFLPASIRARLQSPPKPSENSPPIDDQDMGFTGEGRKTFRQSAPLGYPTTQRAEKDADDCPSPETTPKRLVRSQTAGPTDNAHKNFATAAPAPAPAPAKMSLLSMFSRNTPVVVTQAEHEELLKMKVDEALFPAGSPTSKDTFSPAAYKNLQQQASGLLTKMQIAYRQKAQALSELEKEREADRDELEEAETRATHLKLQLEDMAHKAVEQERHMKQLMEELAAERRARADDQSMLKRLPTGLQSEAGSTISEDLGVDDAEDMQKRKWRKSNGTDVSFETDDDSISFGEGESVFSRPRSPSASTFTTTRGGADTASVVDMPLPTPTSTRFGGGGNVRSSVASSNRKSTASQMSTFQKLMKGISGDDGCKNCKGQDASVAWDTVGQLRDENKNLKSRVGELEDCLEGALDAVNGIVL</sequence>
<evidence type="ECO:0000256" key="2">
    <source>
        <dbReference type="SAM" id="MobiDB-lite"/>
    </source>
</evidence>
<organism evidence="3 4">
    <name type="scientific">Diaporthe helianthi</name>
    <dbReference type="NCBI Taxonomy" id="158607"/>
    <lineage>
        <taxon>Eukaryota</taxon>
        <taxon>Fungi</taxon>
        <taxon>Dikarya</taxon>
        <taxon>Ascomycota</taxon>
        <taxon>Pezizomycotina</taxon>
        <taxon>Sordariomycetes</taxon>
        <taxon>Sordariomycetidae</taxon>
        <taxon>Diaporthales</taxon>
        <taxon>Diaporthaceae</taxon>
        <taxon>Diaporthe</taxon>
    </lineage>
</organism>
<evidence type="ECO:0000256" key="1">
    <source>
        <dbReference type="SAM" id="Coils"/>
    </source>
</evidence>
<evidence type="ECO:0000313" key="3">
    <source>
        <dbReference type="EMBL" id="POS78222.1"/>
    </source>
</evidence>
<protein>
    <submittedName>
        <fullName evidence="3">Uncharacterized protein</fullName>
    </submittedName>
</protein>
<feature type="compositionally biased region" description="Polar residues" evidence="2">
    <location>
        <begin position="412"/>
        <end position="423"/>
    </location>
</feature>
<dbReference type="AlphaFoldDB" id="A0A2P5I6S7"/>
<feature type="region of interest" description="Disordered" evidence="2">
    <location>
        <begin position="388"/>
        <end position="465"/>
    </location>
</feature>
<feature type="coiled-coil region" evidence="1">
    <location>
        <begin position="273"/>
        <end position="342"/>
    </location>
</feature>
<gene>
    <name evidence="3" type="ORF">DHEL01_v203387</name>
</gene>
<keyword evidence="4" id="KW-1185">Reference proteome</keyword>